<dbReference type="Gene3D" id="3.20.190.10">
    <property type="entry name" value="MutM-like, N-terminal"/>
    <property type="match status" value="1"/>
</dbReference>
<dbReference type="SUPFAM" id="SSF46946">
    <property type="entry name" value="S13-like H2TH domain"/>
    <property type="match status" value="1"/>
</dbReference>
<dbReference type="SMART" id="SM00898">
    <property type="entry name" value="Fapy_DNA_glyco"/>
    <property type="match status" value="1"/>
</dbReference>
<dbReference type="PANTHER" id="PTHR22993">
    <property type="entry name" value="FORMAMIDOPYRIMIDINE-DNA GLYCOSYLASE"/>
    <property type="match status" value="1"/>
</dbReference>
<dbReference type="Pfam" id="PF01149">
    <property type="entry name" value="Fapy_DNA_glyco"/>
    <property type="match status" value="1"/>
</dbReference>
<dbReference type="Pfam" id="PF06831">
    <property type="entry name" value="H2TH"/>
    <property type="match status" value="1"/>
</dbReference>
<sequence>MPEIAEVARVTHFLRLHLVGKKIVKALAPDDINVFGKVGTSGHAFQKAVTGKKVVGAGSQGKYFWILLESPPHPVMHLGMTGWIHIRGEQTGYTRYLEKIKGAEEQWPPRFWKFQLETDSNPQVEVAFTDSRRFGRIRLVDCPGEDIRKYSPLVENGPDPVVDKNLFTEDYLKQKMRSRHVPIKALLLDQAVISGIGNWVGDEIMYQAKLHPEVYCDEFDDEDISTLYKATKYVCDTAVEHLGDSEKFPEHWLFNHRWGKGKKNSATTLPNGEKIAFLTVGGRTSCIVPSVQKIKGKATDLDVEEETEAPEKRTESKFFEAKSKMQDAASGNRGKAASKKAGSSVQETIKKEVEDDDTVVSTKVKSSRRVVVKEEGNETGKSTTTGSTKRKAAEEEAETGTESKLNGRKKLRQSKGDEPAQPGPARVTKKRVAVKNAEGKPAANGTKKTKQIKDKMKEPPKPVQNHGARRSGRLSGKTVE</sequence>
<keyword evidence="7" id="KW-0456">Lyase</keyword>
<proteinExistence type="inferred from homology"/>
<dbReference type="SUPFAM" id="SSF81624">
    <property type="entry name" value="N-terminal domain of MutM-like DNA repair proteins"/>
    <property type="match status" value="1"/>
</dbReference>
<dbReference type="GO" id="GO:0003684">
    <property type="term" value="F:damaged DNA binding"/>
    <property type="evidence" value="ECO:0007669"/>
    <property type="project" value="InterPro"/>
</dbReference>
<dbReference type="GO" id="GO:0003906">
    <property type="term" value="F:DNA-(apurinic or apyrimidinic site) endonuclease activity"/>
    <property type="evidence" value="ECO:0007669"/>
    <property type="project" value="InterPro"/>
</dbReference>
<dbReference type="GO" id="GO:0008270">
    <property type="term" value="F:zinc ion binding"/>
    <property type="evidence" value="ECO:0007669"/>
    <property type="project" value="InterPro"/>
</dbReference>
<dbReference type="CDD" id="cd08972">
    <property type="entry name" value="PF_Nei_N"/>
    <property type="match status" value="1"/>
</dbReference>
<dbReference type="GO" id="GO:0016829">
    <property type="term" value="F:lyase activity"/>
    <property type="evidence" value="ECO:0007669"/>
    <property type="project" value="UniProtKB-KW"/>
</dbReference>
<keyword evidence="13" id="KW-1185">Reference proteome</keyword>
<evidence type="ECO:0000256" key="8">
    <source>
        <dbReference type="ARBA" id="ARBA00023268"/>
    </source>
</evidence>
<evidence type="ECO:0000256" key="1">
    <source>
        <dbReference type="ARBA" id="ARBA00001668"/>
    </source>
</evidence>
<accession>A0A1Y2DPR6</accession>
<dbReference type="PANTHER" id="PTHR22993:SF9">
    <property type="entry name" value="FORMAMIDOPYRIMIDINE-DNA GLYCOSYLASE"/>
    <property type="match status" value="1"/>
</dbReference>
<evidence type="ECO:0000256" key="7">
    <source>
        <dbReference type="ARBA" id="ARBA00023239"/>
    </source>
</evidence>
<evidence type="ECO:0000256" key="6">
    <source>
        <dbReference type="ARBA" id="ARBA00023204"/>
    </source>
</evidence>
<dbReference type="InterPro" id="IPR035937">
    <property type="entry name" value="FPG_N"/>
</dbReference>
<evidence type="ECO:0000256" key="10">
    <source>
        <dbReference type="SAM" id="MobiDB-lite"/>
    </source>
</evidence>
<evidence type="ECO:0000259" key="11">
    <source>
        <dbReference type="PROSITE" id="PS51068"/>
    </source>
</evidence>
<evidence type="ECO:0000256" key="5">
    <source>
        <dbReference type="ARBA" id="ARBA00023125"/>
    </source>
</evidence>
<dbReference type="InterPro" id="IPR015886">
    <property type="entry name" value="H2TH_FPG"/>
</dbReference>
<dbReference type="FunFam" id="1.10.8.50:FF:000009">
    <property type="entry name" value="Formamidopyrimidine-DNA glycosylase"/>
    <property type="match status" value="1"/>
</dbReference>
<evidence type="ECO:0000256" key="2">
    <source>
        <dbReference type="ARBA" id="ARBA00009409"/>
    </source>
</evidence>
<dbReference type="InterPro" id="IPR010979">
    <property type="entry name" value="Ribosomal_uS13-like_H2TH"/>
</dbReference>
<organism evidence="12 13">
    <name type="scientific">Pseudomassariella vexata</name>
    <dbReference type="NCBI Taxonomy" id="1141098"/>
    <lineage>
        <taxon>Eukaryota</taxon>
        <taxon>Fungi</taxon>
        <taxon>Dikarya</taxon>
        <taxon>Ascomycota</taxon>
        <taxon>Pezizomycotina</taxon>
        <taxon>Sordariomycetes</taxon>
        <taxon>Xylariomycetidae</taxon>
        <taxon>Amphisphaeriales</taxon>
        <taxon>Pseudomassariaceae</taxon>
        <taxon>Pseudomassariella</taxon>
    </lineage>
</organism>
<dbReference type="RefSeq" id="XP_040713358.1">
    <property type="nucleotide sequence ID" value="XM_040857302.1"/>
</dbReference>
<evidence type="ECO:0000313" key="13">
    <source>
        <dbReference type="Proteomes" id="UP000193689"/>
    </source>
</evidence>
<gene>
    <name evidence="12" type="ORF">BCR38DRAFT_372969</name>
</gene>
<dbReference type="SMART" id="SM01232">
    <property type="entry name" value="H2TH"/>
    <property type="match status" value="1"/>
</dbReference>
<dbReference type="EMBL" id="MCFJ01000010">
    <property type="protein sequence ID" value="ORY61281.1"/>
    <property type="molecule type" value="Genomic_DNA"/>
</dbReference>
<dbReference type="GeneID" id="63773514"/>
<dbReference type="OrthoDB" id="444592at2759"/>
<dbReference type="PROSITE" id="PS51068">
    <property type="entry name" value="FPG_CAT"/>
    <property type="match status" value="1"/>
</dbReference>
<comment type="catalytic activity">
    <reaction evidence="1">
        <text>Hydrolysis of DNA containing ring-opened 7-methylguanine residues, releasing 2,6-diamino-4-hydroxy-5-(N-methyl)formamidopyrimidine.</text>
        <dbReference type="EC" id="3.2.2.23"/>
    </reaction>
</comment>
<dbReference type="GO" id="GO:0005634">
    <property type="term" value="C:nucleus"/>
    <property type="evidence" value="ECO:0007669"/>
    <property type="project" value="TreeGrafter"/>
</dbReference>
<dbReference type="InParanoid" id="A0A1Y2DPR6"/>
<feature type="compositionally biased region" description="Basic and acidic residues" evidence="10">
    <location>
        <begin position="451"/>
        <end position="460"/>
    </location>
</feature>
<keyword evidence="9" id="KW-0326">Glycosidase</keyword>
<dbReference type="AlphaFoldDB" id="A0A1Y2DPR6"/>
<reference evidence="12 13" key="1">
    <citation type="submission" date="2016-07" db="EMBL/GenBank/DDBJ databases">
        <title>Pervasive Adenine N6-methylation of Active Genes in Fungi.</title>
        <authorList>
            <consortium name="DOE Joint Genome Institute"/>
            <person name="Mondo S.J."/>
            <person name="Dannebaum R.O."/>
            <person name="Kuo R.C."/>
            <person name="Labutti K."/>
            <person name="Haridas S."/>
            <person name="Kuo A."/>
            <person name="Salamov A."/>
            <person name="Ahrendt S.R."/>
            <person name="Lipzen A."/>
            <person name="Sullivan W."/>
            <person name="Andreopoulos W.B."/>
            <person name="Clum A."/>
            <person name="Lindquist E."/>
            <person name="Daum C."/>
            <person name="Ramamoorthy G.K."/>
            <person name="Gryganskyi A."/>
            <person name="Culley D."/>
            <person name="Magnuson J.K."/>
            <person name="James T.Y."/>
            <person name="O'Malley M.A."/>
            <person name="Stajich J.E."/>
            <person name="Spatafora J.W."/>
            <person name="Visel A."/>
            <person name="Grigoriev I.V."/>
        </authorList>
    </citation>
    <scope>NUCLEOTIDE SEQUENCE [LARGE SCALE GENOMIC DNA]</scope>
    <source>
        <strain evidence="12 13">CBS 129021</strain>
    </source>
</reference>
<dbReference type="Proteomes" id="UP000193689">
    <property type="component" value="Unassembled WGS sequence"/>
</dbReference>
<evidence type="ECO:0000256" key="4">
    <source>
        <dbReference type="ARBA" id="ARBA00022801"/>
    </source>
</evidence>
<dbReference type="GO" id="GO:0008534">
    <property type="term" value="F:oxidized purine nucleobase lesion DNA N-glycosylase activity"/>
    <property type="evidence" value="ECO:0007669"/>
    <property type="project" value="UniProtKB-EC"/>
</dbReference>
<keyword evidence="8" id="KW-0511">Multifunctional enzyme</keyword>
<evidence type="ECO:0000256" key="3">
    <source>
        <dbReference type="ARBA" id="ARBA00022763"/>
    </source>
</evidence>
<dbReference type="Gene3D" id="1.10.8.50">
    <property type="match status" value="1"/>
</dbReference>
<protein>
    <submittedName>
        <fullName evidence="12">Formamidopyrimidine-DNA glycosylase N-terminal domain-domain-containing protein</fullName>
    </submittedName>
</protein>
<comment type="caution">
    <text evidence="12">The sequence shown here is derived from an EMBL/GenBank/DDBJ whole genome shotgun (WGS) entry which is preliminary data.</text>
</comment>
<evidence type="ECO:0000313" key="12">
    <source>
        <dbReference type="EMBL" id="ORY61281.1"/>
    </source>
</evidence>
<keyword evidence="4" id="KW-0378">Hydrolase</keyword>
<feature type="region of interest" description="Disordered" evidence="10">
    <location>
        <begin position="297"/>
        <end position="480"/>
    </location>
</feature>
<dbReference type="InterPro" id="IPR012319">
    <property type="entry name" value="FPG_cat"/>
</dbReference>
<keyword evidence="5" id="KW-0238">DNA-binding</keyword>
<keyword evidence="6" id="KW-0234">DNA repair</keyword>
<name>A0A1Y2DPR6_9PEZI</name>
<dbReference type="STRING" id="1141098.A0A1Y2DPR6"/>
<dbReference type="GO" id="GO:0006284">
    <property type="term" value="P:base-excision repair"/>
    <property type="evidence" value="ECO:0007669"/>
    <property type="project" value="InterPro"/>
</dbReference>
<feature type="domain" description="Formamidopyrimidine-DNA glycosylase catalytic" evidence="11">
    <location>
        <begin position="2"/>
        <end position="135"/>
    </location>
</feature>
<comment type="similarity">
    <text evidence="2">Belongs to the FPG family.</text>
</comment>
<feature type="compositionally biased region" description="Basic and acidic residues" evidence="10">
    <location>
        <begin position="309"/>
        <end position="325"/>
    </location>
</feature>
<keyword evidence="3" id="KW-0227">DNA damage</keyword>
<evidence type="ECO:0000256" key="9">
    <source>
        <dbReference type="ARBA" id="ARBA00023295"/>
    </source>
</evidence>